<protein>
    <submittedName>
        <fullName evidence="1">Uncharacterized protein</fullName>
    </submittedName>
</protein>
<name>L8X088_THACA</name>
<evidence type="ECO:0000313" key="2">
    <source>
        <dbReference type="Proteomes" id="UP000011668"/>
    </source>
</evidence>
<reference evidence="1 2" key="1">
    <citation type="journal article" date="2013" name="Nat. Commun.">
        <title>The evolution and pathogenic mechanisms of the rice sheath blight pathogen.</title>
        <authorList>
            <person name="Zheng A."/>
            <person name="Lin R."/>
            <person name="Xu L."/>
            <person name="Qin P."/>
            <person name="Tang C."/>
            <person name="Ai P."/>
            <person name="Zhang D."/>
            <person name="Liu Y."/>
            <person name="Sun Z."/>
            <person name="Feng H."/>
            <person name="Wang Y."/>
            <person name="Chen Y."/>
            <person name="Liang X."/>
            <person name="Fu R."/>
            <person name="Li Q."/>
            <person name="Zhang J."/>
            <person name="Yu X."/>
            <person name="Xie Z."/>
            <person name="Ding L."/>
            <person name="Guan P."/>
            <person name="Tang J."/>
            <person name="Liang Y."/>
            <person name="Wang S."/>
            <person name="Deng Q."/>
            <person name="Li S."/>
            <person name="Zhu J."/>
            <person name="Wang L."/>
            <person name="Liu H."/>
            <person name="Li P."/>
        </authorList>
    </citation>
    <scope>NUCLEOTIDE SEQUENCE [LARGE SCALE GENOMIC DNA]</scope>
    <source>
        <strain evidence="2">AG-1 IA</strain>
    </source>
</reference>
<comment type="caution">
    <text evidence="1">The sequence shown here is derived from an EMBL/GenBank/DDBJ whole genome shotgun (WGS) entry which is preliminary data.</text>
</comment>
<organism evidence="1 2">
    <name type="scientific">Thanatephorus cucumeris (strain AG1-IA)</name>
    <name type="common">Rice sheath blight fungus</name>
    <name type="synonym">Rhizoctonia solani</name>
    <dbReference type="NCBI Taxonomy" id="983506"/>
    <lineage>
        <taxon>Eukaryota</taxon>
        <taxon>Fungi</taxon>
        <taxon>Dikarya</taxon>
        <taxon>Basidiomycota</taxon>
        <taxon>Agaricomycotina</taxon>
        <taxon>Agaricomycetes</taxon>
        <taxon>Cantharellales</taxon>
        <taxon>Ceratobasidiaceae</taxon>
        <taxon>Rhizoctonia</taxon>
        <taxon>Rhizoctonia solani AG-1</taxon>
    </lineage>
</organism>
<evidence type="ECO:0000313" key="1">
    <source>
        <dbReference type="EMBL" id="ELU42438.1"/>
    </source>
</evidence>
<sequence length="66" mass="7576">MRFGENNQTYVIRVFSNVIKSASTDGTCYNTFVRVTPFSRHLAYTPVWYRAYCQMSEWNPGPSSAA</sequence>
<dbReference type="AlphaFoldDB" id="L8X088"/>
<dbReference type="Proteomes" id="UP000011668">
    <property type="component" value="Unassembled WGS sequence"/>
</dbReference>
<accession>L8X088</accession>
<proteinExistence type="predicted"/>
<dbReference type="HOGENOM" id="CLU_2832947_0_0_1"/>
<gene>
    <name evidence="1" type="ORF">AG1IA_03522</name>
</gene>
<dbReference type="EMBL" id="AFRT01000807">
    <property type="protein sequence ID" value="ELU42438.1"/>
    <property type="molecule type" value="Genomic_DNA"/>
</dbReference>
<keyword evidence="2" id="KW-1185">Reference proteome</keyword>